<dbReference type="RefSeq" id="WP_378279038.1">
    <property type="nucleotide sequence ID" value="NZ_JBHSON010000001.1"/>
</dbReference>
<feature type="region of interest" description="Disordered" evidence="1">
    <location>
        <begin position="248"/>
        <end position="278"/>
    </location>
</feature>
<feature type="region of interest" description="Disordered" evidence="1">
    <location>
        <begin position="122"/>
        <end position="143"/>
    </location>
</feature>
<name>A0ABW0ZP75_9ACTN</name>
<feature type="transmembrane region" description="Helical" evidence="2">
    <location>
        <begin position="150"/>
        <end position="168"/>
    </location>
</feature>
<reference evidence="4" key="1">
    <citation type="journal article" date="2019" name="Int. J. Syst. Evol. Microbiol.">
        <title>The Global Catalogue of Microorganisms (GCM) 10K type strain sequencing project: providing services to taxonomists for standard genome sequencing and annotation.</title>
        <authorList>
            <consortium name="The Broad Institute Genomics Platform"/>
            <consortium name="The Broad Institute Genome Sequencing Center for Infectious Disease"/>
            <person name="Wu L."/>
            <person name="Ma J."/>
        </authorList>
    </citation>
    <scope>NUCLEOTIDE SEQUENCE [LARGE SCALE GENOMIC DNA]</scope>
    <source>
        <strain evidence="4">KCTC 42087</strain>
    </source>
</reference>
<evidence type="ECO:0000313" key="4">
    <source>
        <dbReference type="Proteomes" id="UP001596074"/>
    </source>
</evidence>
<gene>
    <name evidence="3" type="ORF">ACFPZN_00820</name>
</gene>
<evidence type="ECO:0008006" key="5">
    <source>
        <dbReference type="Google" id="ProtNLM"/>
    </source>
</evidence>
<feature type="transmembrane region" description="Helical" evidence="2">
    <location>
        <begin position="188"/>
        <end position="208"/>
    </location>
</feature>
<keyword evidence="2" id="KW-0812">Transmembrane</keyword>
<feature type="transmembrane region" description="Helical" evidence="2">
    <location>
        <begin position="66"/>
        <end position="87"/>
    </location>
</feature>
<keyword evidence="4" id="KW-1185">Reference proteome</keyword>
<keyword evidence="2" id="KW-1133">Transmembrane helix</keyword>
<comment type="caution">
    <text evidence="3">The sequence shown here is derived from an EMBL/GenBank/DDBJ whole genome shotgun (WGS) entry which is preliminary data.</text>
</comment>
<evidence type="ECO:0000256" key="1">
    <source>
        <dbReference type="SAM" id="MobiDB-lite"/>
    </source>
</evidence>
<protein>
    <recommendedName>
        <fullName evidence="5">Integral membrane protein</fullName>
    </recommendedName>
</protein>
<feature type="region of interest" description="Disordered" evidence="1">
    <location>
        <begin position="14"/>
        <end position="62"/>
    </location>
</feature>
<keyword evidence="2" id="KW-0472">Membrane</keyword>
<accession>A0ABW0ZP75</accession>
<proteinExistence type="predicted"/>
<feature type="compositionally biased region" description="Low complexity" evidence="1">
    <location>
        <begin position="41"/>
        <end position="60"/>
    </location>
</feature>
<evidence type="ECO:0000313" key="3">
    <source>
        <dbReference type="EMBL" id="MFC5744147.1"/>
    </source>
</evidence>
<feature type="compositionally biased region" description="Low complexity" evidence="1">
    <location>
        <begin position="128"/>
        <end position="143"/>
    </location>
</feature>
<evidence type="ECO:0000256" key="2">
    <source>
        <dbReference type="SAM" id="Phobius"/>
    </source>
</evidence>
<dbReference type="EMBL" id="JBHSON010000001">
    <property type="protein sequence ID" value="MFC5744147.1"/>
    <property type="molecule type" value="Genomic_DNA"/>
</dbReference>
<dbReference type="Proteomes" id="UP001596074">
    <property type="component" value="Unassembled WGS sequence"/>
</dbReference>
<organism evidence="3 4">
    <name type="scientific">Actinomadura rugatobispora</name>
    <dbReference type="NCBI Taxonomy" id="1994"/>
    <lineage>
        <taxon>Bacteria</taxon>
        <taxon>Bacillati</taxon>
        <taxon>Actinomycetota</taxon>
        <taxon>Actinomycetes</taxon>
        <taxon>Streptosporangiales</taxon>
        <taxon>Thermomonosporaceae</taxon>
        <taxon>Actinomadura</taxon>
    </lineage>
</organism>
<feature type="transmembrane region" description="Helical" evidence="2">
    <location>
        <begin position="228"/>
        <end position="245"/>
    </location>
</feature>
<sequence length="278" mass="27913">MSILRHGGDVRGPALRLLTLRDTPGRPSSREHPAGPPAPSPSTAASAAPPPCGAASQPGGRPATSAVRAVASVLTLGAAIFYLAVAVKGVGGLLLGPPPEMVTTAGDLGASTRSAQLPPAELAGARSGTAEAETATDAAPGPGDQDLEVLLRPLAITGAALAGLLLLWSGVRGLHAVRDQRRWRGRQISGLIGFGLGTLAFGLGLAAADGRTAAYVGSVWQGVEPIRPSVVLALLIGSLALLLPARRRDPGPRQPARASTVPDCAAAHPAPVRSPIGR</sequence>